<dbReference type="HOGENOM" id="CLU_068979_5_7_9"/>
<sequence>MKLALCIIDMQEGFVGHLRKGPYLNRACEVIHHTAGLLRAGGHPVIHIRDVEEAESWSPEALAVIPEIRVEEGDFHLEKTHSNAFWETRLAELLQEQEAGLVIVCGFAAEHCVLFTYQGALERGWRAAVLQHGLLSDHTEAVTDTYRFRHTVAYPALNISWSRPLPKEIRTRHNVLVPDPRY</sequence>
<dbReference type="EMBL" id="CP003235">
    <property type="protein sequence ID" value="AFC31564.1"/>
    <property type="molecule type" value="Genomic_DNA"/>
</dbReference>
<dbReference type="STRING" id="1116391.PM3016_4828"/>
<dbReference type="PANTHER" id="PTHR43540">
    <property type="entry name" value="PEROXYUREIDOACRYLATE/UREIDOACRYLATE AMIDOHYDROLASE-RELATED"/>
    <property type="match status" value="1"/>
</dbReference>
<feature type="domain" description="Isochorismatase-like" evidence="3">
    <location>
        <begin position="4"/>
        <end position="138"/>
    </location>
</feature>
<accession>H6NK80</accession>
<dbReference type="CDD" id="cd00431">
    <property type="entry name" value="cysteine_hydrolases"/>
    <property type="match status" value="1"/>
</dbReference>
<dbReference type="AlphaFoldDB" id="H6NK80"/>
<dbReference type="Proteomes" id="UP000007523">
    <property type="component" value="Chromosome"/>
</dbReference>
<keyword evidence="5" id="KW-1185">Reference proteome</keyword>
<protein>
    <submittedName>
        <fullName evidence="4">Isochorismatase hydrolase</fullName>
    </submittedName>
</protein>
<gene>
    <name evidence="4" type="ORF">PM3016_4828</name>
</gene>
<dbReference type="InterPro" id="IPR050272">
    <property type="entry name" value="Isochorismatase-like_hydrls"/>
</dbReference>
<organism evidence="4 5">
    <name type="scientific">Paenibacillus mucilaginosus 3016</name>
    <dbReference type="NCBI Taxonomy" id="1116391"/>
    <lineage>
        <taxon>Bacteria</taxon>
        <taxon>Bacillati</taxon>
        <taxon>Bacillota</taxon>
        <taxon>Bacilli</taxon>
        <taxon>Bacillales</taxon>
        <taxon>Paenibacillaceae</taxon>
        <taxon>Paenibacillus</taxon>
    </lineage>
</organism>
<dbReference type="SUPFAM" id="SSF52499">
    <property type="entry name" value="Isochorismatase-like hydrolases"/>
    <property type="match status" value="1"/>
</dbReference>
<dbReference type="InterPro" id="IPR036380">
    <property type="entry name" value="Isochorismatase-like_sf"/>
</dbReference>
<evidence type="ECO:0000259" key="3">
    <source>
        <dbReference type="Pfam" id="PF00857"/>
    </source>
</evidence>
<dbReference type="RefSeq" id="WP_014371245.1">
    <property type="nucleotide sequence ID" value="NC_016935.1"/>
</dbReference>
<dbReference type="PANTHER" id="PTHR43540:SF6">
    <property type="entry name" value="ISOCHORISMATASE-LIKE DOMAIN-CONTAINING PROTEIN"/>
    <property type="match status" value="1"/>
</dbReference>
<dbReference type="GO" id="GO:0016787">
    <property type="term" value="F:hydrolase activity"/>
    <property type="evidence" value="ECO:0007669"/>
    <property type="project" value="UniProtKB-KW"/>
</dbReference>
<reference evidence="4 5" key="1">
    <citation type="journal article" date="2012" name="J. Bacteriol.">
        <title>Complete Genome Sequence of Paenibacillus mucilaginosus 3016, a Bacterium Functional as Microbial Fertilizer.</title>
        <authorList>
            <person name="Ma M."/>
            <person name="Wang Z."/>
            <person name="Li L."/>
            <person name="Jiang X."/>
            <person name="Guan D."/>
            <person name="Cao F."/>
            <person name="Chen H."/>
            <person name="Wang X."/>
            <person name="Shen D."/>
            <person name="Du B."/>
            <person name="Li J."/>
        </authorList>
    </citation>
    <scope>NUCLEOTIDE SEQUENCE [LARGE SCALE GENOMIC DNA]</scope>
    <source>
        <strain evidence="4 5">3016</strain>
    </source>
</reference>
<dbReference type="Gene3D" id="3.40.50.850">
    <property type="entry name" value="Isochorismatase-like"/>
    <property type="match status" value="1"/>
</dbReference>
<dbReference type="Pfam" id="PF00857">
    <property type="entry name" value="Isochorismatase"/>
    <property type="match status" value="1"/>
</dbReference>
<proteinExistence type="inferred from homology"/>
<dbReference type="InterPro" id="IPR000868">
    <property type="entry name" value="Isochorismatase-like_dom"/>
</dbReference>
<name>H6NK80_9BACL</name>
<dbReference type="KEGG" id="pmq:PM3016_4828"/>
<comment type="similarity">
    <text evidence="1">Belongs to the isochorismatase family.</text>
</comment>
<keyword evidence="2 4" id="KW-0378">Hydrolase</keyword>
<evidence type="ECO:0000313" key="4">
    <source>
        <dbReference type="EMBL" id="AFC31564.1"/>
    </source>
</evidence>
<evidence type="ECO:0000256" key="1">
    <source>
        <dbReference type="ARBA" id="ARBA00006336"/>
    </source>
</evidence>
<evidence type="ECO:0000256" key="2">
    <source>
        <dbReference type="ARBA" id="ARBA00022801"/>
    </source>
</evidence>
<evidence type="ECO:0000313" key="5">
    <source>
        <dbReference type="Proteomes" id="UP000007523"/>
    </source>
</evidence>